<dbReference type="NCBIfam" id="TIGR03843">
    <property type="entry name" value="SCO1664 family protein"/>
    <property type="match status" value="1"/>
</dbReference>
<comment type="caution">
    <text evidence="1">The sequence shown here is derived from an EMBL/GenBank/DDBJ whole genome shotgun (WGS) entry which is preliminary data.</text>
</comment>
<organism evidence="1 2">
    <name type="scientific">Dietzia natronolimnaea</name>
    <dbReference type="NCBI Taxonomy" id="161920"/>
    <lineage>
        <taxon>Bacteria</taxon>
        <taxon>Bacillati</taxon>
        <taxon>Actinomycetota</taxon>
        <taxon>Actinomycetes</taxon>
        <taxon>Mycobacteriales</taxon>
        <taxon>Dietziaceae</taxon>
        <taxon>Dietzia</taxon>
    </lineage>
</organism>
<keyword evidence="1" id="KW-0418">Kinase</keyword>
<evidence type="ECO:0000313" key="2">
    <source>
        <dbReference type="Proteomes" id="UP000218810"/>
    </source>
</evidence>
<dbReference type="InterPro" id="IPR022292">
    <property type="entry name" value="CHP03843"/>
</dbReference>
<name>A0A2A2WUK7_9ACTN</name>
<dbReference type="AlphaFoldDB" id="A0A2A2WUK7"/>
<reference evidence="2" key="1">
    <citation type="submission" date="2017-09" db="EMBL/GenBank/DDBJ databases">
        <authorList>
            <person name="Zhang Y."/>
            <person name="Huang X."/>
            <person name="Liu J."/>
            <person name="Lu L."/>
            <person name="Peng K."/>
        </authorList>
    </citation>
    <scope>NUCLEOTIDE SEQUENCE [LARGE SCALE GENOMIC DNA]</scope>
    <source>
        <strain evidence="2">S-XJ-1</strain>
    </source>
</reference>
<sequence>MNARPPGPELTVLHRIPSGSNAVYRCVDTLGEHWVYKPSAGERPLSDFPDGSLAAREVAAYTVSVALGWDLVPETVGAHGPGGPGMAQRWVDEIDRTEIPGHDPVDVHPVDALPAGRVAVLRGQGSGGQDVVVAHALDDRLRRIALFDLVINNADRKGGHVLVDTSGQIWAIDHGLSFHTEHKLRTVLWGWAGQPLPPEDLEALETVRDGLAADGPLACVLRDLLAPAEVGALGERVAALVEGEVFPAPGPGYPLPWPLF</sequence>
<keyword evidence="2" id="KW-1185">Reference proteome</keyword>
<dbReference type="RefSeq" id="WP_017836755.1">
    <property type="nucleotide sequence ID" value="NZ_NTGA01000002.1"/>
</dbReference>
<gene>
    <name evidence="1" type="ORF">CEY15_01405</name>
</gene>
<dbReference type="EMBL" id="NTGA01000002">
    <property type="protein sequence ID" value="PAY24856.1"/>
    <property type="molecule type" value="Genomic_DNA"/>
</dbReference>
<dbReference type="OrthoDB" id="3423180at2"/>
<dbReference type="GO" id="GO:0016301">
    <property type="term" value="F:kinase activity"/>
    <property type="evidence" value="ECO:0007669"/>
    <property type="project" value="UniProtKB-KW"/>
</dbReference>
<proteinExistence type="predicted"/>
<keyword evidence="1" id="KW-0808">Transferase</keyword>
<dbReference type="Proteomes" id="UP000218810">
    <property type="component" value="Unassembled WGS sequence"/>
</dbReference>
<evidence type="ECO:0000313" key="1">
    <source>
        <dbReference type="EMBL" id="PAY24856.1"/>
    </source>
</evidence>
<protein>
    <submittedName>
        <fullName evidence="1">Phosphatidylinositol kinase</fullName>
    </submittedName>
</protein>
<accession>A0A2A2WUK7</accession>